<name>A0A345E740_9EURY</name>
<accession>A0A345E740</accession>
<feature type="transmembrane region" description="Helical" evidence="1">
    <location>
        <begin position="63"/>
        <end position="86"/>
    </location>
</feature>
<keyword evidence="1" id="KW-0472">Membrane</keyword>
<dbReference type="Proteomes" id="UP000253273">
    <property type="component" value="Chromosome"/>
</dbReference>
<keyword evidence="1" id="KW-0812">Transmembrane</keyword>
<feature type="transmembrane region" description="Helical" evidence="1">
    <location>
        <begin position="98"/>
        <end position="121"/>
    </location>
</feature>
<proteinExistence type="predicted"/>
<dbReference type="OrthoDB" id="163266at2157"/>
<feature type="transmembrane region" description="Helical" evidence="1">
    <location>
        <begin position="36"/>
        <end position="57"/>
    </location>
</feature>
<organism evidence="2 3">
    <name type="scientific">Haloplanus rubicundus</name>
    <dbReference type="NCBI Taxonomy" id="1547898"/>
    <lineage>
        <taxon>Archaea</taxon>
        <taxon>Methanobacteriati</taxon>
        <taxon>Methanobacteriota</taxon>
        <taxon>Stenosarchaea group</taxon>
        <taxon>Halobacteria</taxon>
        <taxon>Halobacteriales</taxon>
        <taxon>Haloferacaceae</taxon>
        <taxon>Haloplanus</taxon>
    </lineage>
</organism>
<reference evidence="2 3" key="1">
    <citation type="submission" date="2018-07" db="EMBL/GenBank/DDBJ databases">
        <title>Genome sequences of Haloplanus sp. CBA1113.</title>
        <authorList>
            <person name="Kim Y.B."/>
            <person name="Roh S.W."/>
        </authorList>
    </citation>
    <scope>NUCLEOTIDE SEQUENCE [LARGE SCALE GENOMIC DNA]</scope>
    <source>
        <strain evidence="2 3">CBA1113</strain>
    </source>
</reference>
<keyword evidence="1" id="KW-1133">Transmembrane helix</keyword>
<feature type="transmembrane region" description="Helical" evidence="1">
    <location>
        <begin position="141"/>
        <end position="165"/>
    </location>
</feature>
<dbReference type="InterPro" id="IPR055952">
    <property type="entry name" value="DUF7530"/>
</dbReference>
<evidence type="ECO:0000313" key="2">
    <source>
        <dbReference type="EMBL" id="AXG08012.1"/>
    </source>
</evidence>
<dbReference type="EMBL" id="CP031150">
    <property type="protein sequence ID" value="AXG08012.1"/>
    <property type="molecule type" value="Genomic_DNA"/>
</dbReference>
<evidence type="ECO:0000313" key="3">
    <source>
        <dbReference type="Proteomes" id="UP000253273"/>
    </source>
</evidence>
<dbReference type="AlphaFoldDB" id="A0A345E740"/>
<evidence type="ECO:0000256" key="1">
    <source>
        <dbReference type="SAM" id="Phobius"/>
    </source>
</evidence>
<sequence>MGTRTAVDGDPTFGDTWVYESLVGGIPGLDLSARQAIGIQFLLFETLVVGLTVGYGLPSSALVAGTVAVAVAAAGSVAMLYIGAATRELALSDAHRRLLFGTGVEALFGVLGFVAVVTYLLTGAGPTPFETLVGGRSPAPVTFVTLLILWDLCYRIGTSWWTALVSLWRSLRYRVTSETARRCRRIDAATVGFSLLELALLPFVLDRALLVWALVGHVVAVTAVSTAAILLLRTES</sequence>
<gene>
    <name evidence="2" type="ORF">DU500_02510</name>
</gene>
<protein>
    <submittedName>
        <fullName evidence="2">Uncharacterized protein</fullName>
    </submittedName>
</protein>
<dbReference type="KEGG" id="haj:DU500_02510"/>
<feature type="transmembrane region" description="Helical" evidence="1">
    <location>
        <begin position="186"/>
        <end position="205"/>
    </location>
</feature>
<keyword evidence="3" id="KW-1185">Reference proteome</keyword>
<feature type="transmembrane region" description="Helical" evidence="1">
    <location>
        <begin position="211"/>
        <end position="232"/>
    </location>
</feature>
<dbReference type="Pfam" id="PF24374">
    <property type="entry name" value="DUF7530"/>
    <property type="match status" value="1"/>
</dbReference>